<dbReference type="PATRIC" id="fig|1440763.5.peg.550"/>
<dbReference type="RefSeq" id="WP_046966519.1">
    <property type="nucleotide sequence ID" value="NZ_CP017480.1"/>
</dbReference>
<name>A0A0G9HFY0_9GAMM</name>
<accession>A0A0G9HFY0</accession>
<sequence length="649" mass="71298">MDVAPPQAPPAAVSSTQQEAIGGLGRLIDMQTWLAGQQEGMPDLPSPVTADSRDAWLTSLDAFWRQTVEDSPGQVPVARIDALATRIASVLRDDAIVRRLDGTLDGAAADLAERFARTSDGEVPPGLIARSLRVGEADYAGAIIVHERDHPTVVLRFLPDHGWDVFTDLPSLHAQTEAAWRQRLARRRELPGVRVDDIERVVANEHFVDSLPLQGDVFGAMARRVVSLQRGKVEDAWPATSDASTSEWSNDHLLSALDLHDTLDITALLASRENRLTTSVDEQRLARVPEDVARDWREAAKGYHTALLLAASPTRRGADDAPLTLAGWCRKELLTALAQRGITLDPDDIHLEVRDDEGLGVPATGVSPPPPVRMSLAEFALHNTGRYERRHIRVVTNGVPPGAPLPGAHTLRQLVRELDLASRFASYLRERVSDPQGRDFRSATMQIQQARMRAEAVAARMATYLPEQAVAFLDDRGDRGYRMVEAVLNSPAAATRTAVDGHRIAVRQLVYRGVVVSDVLLIGVRDVRGSPRVVLYTPDAPDGRAFREFSDRSALARDFLYAPVFEEYLLARLPTEFGEPRGNGSGRRFRVAKGTRQANWVLAAPGAQRGTVTEEAFEERIVDGDIRMPLDGTAPPHWSHRTGPRSMPC</sequence>
<keyword evidence="3" id="KW-1185">Reference proteome</keyword>
<feature type="domain" description="Dermonecrotic toxin N-terminal" evidence="1">
    <location>
        <begin position="320"/>
        <end position="560"/>
    </location>
</feature>
<dbReference type="InterPro" id="IPR046673">
    <property type="entry name" value="ToxA_N"/>
</dbReference>
<evidence type="ECO:0000313" key="3">
    <source>
        <dbReference type="Proteomes" id="UP000182987"/>
    </source>
</evidence>
<protein>
    <recommendedName>
        <fullName evidence="1">Dermonecrotic toxin N-terminal domain-containing protein</fullName>
    </recommendedName>
</protein>
<dbReference type="AlphaFoldDB" id="A0A0G9HFY0"/>
<gene>
    <name evidence="2" type="ORF">BJI69_05505</name>
</gene>
<proteinExistence type="predicted"/>
<organism evidence="2 3">
    <name type="scientific">Luteibacter rhizovicinus DSM 16549</name>
    <dbReference type="NCBI Taxonomy" id="1440763"/>
    <lineage>
        <taxon>Bacteria</taxon>
        <taxon>Pseudomonadati</taxon>
        <taxon>Pseudomonadota</taxon>
        <taxon>Gammaproteobacteria</taxon>
        <taxon>Lysobacterales</taxon>
        <taxon>Rhodanobacteraceae</taxon>
        <taxon>Luteibacter</taxon>
    </lineage>
</organism>
<evidence type="ECO:0000259" key="1">
    <source>
        <dbReference type="Pfam" id="PF20178"/>
    </source>
</evidence>
<dbReference type="Pfam" id="PF20178">
    <property type="entry name" value="ToxA_N"/>
    <property type="match status" value="1"/>
</dbReference>
<evidence type="ECO:0000313" key="2">
    <source>
        <dbReference type="EMBL" id="APG03426.1"/>
    </source>
</evidence>
<dbReference type="OrthoDB" id="7011165at2"/>
<dbReference type="Proteomes" id="UP000182987">
    <property type="component" value="Chromosome"/>
</dbReference>
<dbReference type="EMBL" id="CP017480">
    <property type="protein sequence ID" value="APG03426.1"/>
    <property type="molecule type" value="Genomic_DNA"/>
</dbReference>
<dbReference type="KEGG" id="lrz:BJI69_05505"/>
<reference evidence="3" key="1">
    <citation type="submission" date="2016-09" db="EMBL/GenBank/DDBJ databases">
        <authorList>
            <person name="Lysoe E."/>
        </authorList>
    </citation>
    <scope>NUCLEOTIDE SEQUENCE [LARGE SCALE GENOMIC DNA]</scope>
    <source>
        <strain evidence="3">LJ96T</strain>
    </source>
</reference>
<dbReference type="STRING" id="1440763.BJI69_05505"/>